<dbReference type="InterPro" id="IPR026444">
    <property type="entry name" value="Secre_tail"/>
</dbReference>
<dbReference type="NCBIfam" id="TIGR04183">
    <property type="entry name" value="Por_Secre_tail"/>
    <property type="match status" value="1"/>
</dbReference>
<dbReference type="Proteomes" id="UP000239522">
    <property type="component" value="Unassembled WGS sequence"/>
</dbReference>
<dbReference type="PANTHER" id="PTHR33607">
    <property type="entry name" value="ENDONUCLEASE-1"/>
    <property type="match status" value="1"/>
</dbReference>
<evidence type="ECO:0000256" key="3">
    <source>
        <dbReference type="ARBA" id="ARBA00022729"/>
    </source>
</evidence>
<evidence type="ECO:0000313" key="6">
    <source>
        <dbReference type="EMBL" id="PQB07560.1"/>
    </source>
</evidence>
<dbReference type="SUPFAM" id="SSF54060">
    <property type="entry name" value="His-Me finger endonucleases"/>
    <property type="match status" value="1"/>
</dbReference>
<dbReference type="Pfam" id="PF04231">
    <property type="entry name" value="Endonuclease_1"/>
    <property type="match status" value="1"/>
</dbReference>
<dbReference type="GO" id="GO:0004518">
    <property type="term" value="F:nuclease activity"/>
    <property type="evidence" value="ECO:0007669"/>
    <property type="project" value="UniProtKB-KW"/>
</dbReference>
<evidence type="ECO:0000256" key="2">
    <source>
        <dbReference type="ARBA" id="ARBA00022722"/>
    </source>
</evidence>
<organism evidence="6 7">
    <name type="scientific">Polaribacter filamentus</name>
    <dbReference type="NCBI Taxonomy" id="53483"/>
    <lineage>
        <taxon>Bacteria</taxon>
        <taxon>Pseudomonadati</taxon>
        <taxon>Bacteroidota</taxon>
        <taxon>Flavobacteriia</taxon>
        <taxon>Flavobacteriales</taxon>
        <taxon>Flavobacteriaceae</taxon>
    </lineage>
</organism>
<evidence type="ECO:0000256" key="1">
    <source>
        <dbReference type="ARBA" id="ARBA00006429"/>
    </source>
</evidence>
<keyword evidence="4" id="KW-0378">Hydrolase</keyword>
<dbReference type="AlphaFoldDB" id="A0A2S7KY71"/>
<name>A0A2S7KY71_9FLAO</name>
<keyword evidence="3" id="KW-0732">Signal</keyword>
<evidence type="ECO:0000313" key="7">
    <source>
        <dbReference type="Proteomes" id="UP000239522"/>
    </source>
</evidence>
<comment type="similarity">
    <text evidence="1">Belongs to the EndA/NucM nuclease family.</text>
</comment>
<accession>A0A2S7KY71</accession>
<reference evidence="6 7" key="1">
    <citation type="submission" date="2016-11" db="EMBL/GenBank/DDBJ databases">
        <title>Trade-off between light-utilization and light-protection in marine flavobacteria.</title>
        <authorList>
            <person name="Kumagai Y."/>
        </authorList>
    </citation>
    <scope>NUCLEOTIDE SEQUENCE [LARGE SCALE GENOMIC DNA]</scope>
    <source>
        <strain evidence="6 7">ATCC 700397</strain>
    </source>
</reference>
<dbReference type="RefSeq" id="WP_104809770.1">
    <property type="nucleotide sequence ID" value="NZ_MQUA01000013.1"/>
</dbReference>
<dbReference type="InterPro" id="IPR007346">
    <property type="entry name" value="Endonuclease-I"/>
</dbReference>
<protein>
    <recommendedName>
        <fullName evidence="5">Secretion system C-terminal sorting domain-containing protein</fullName>
    </recommendedName>
</protein>
<dbReference type="PANTHER" id="PTHR33607:SF2">
    <property type="entry name" value="ENDONUCLEASE-1"/>
    <property type="match status" value="1"/>
</dbReference>
<keyword evidence="2" id="KW-0540">Nuclease</keyword>
<gene>
    <name evidence="6" type="ORF">BST83_10615</name>
</gene>
<proteinExistence type="inferred from homology"/>
<evidence type="ECO:0000259" key="5">
    <source>
        <dbReference type="Pfam" id="PF18962"/>
    </source>
</evidence>
<keyword evidence="7" id="KW-1185">Reference proteome</keyword>
<comment type="caution">
    <text evidence="6">The sequence shown here is derived from an EMBL/GenBank/DDBJ whole genome shotgun (WGS) entry which is preliminary data.</text>
</comment>
<evidence type="ECO:0000256" key="4">
    <source>
        <dbReference type="ARBA" id="ARBA00022801"/>
    </source>
</evidence>
<dbReference type="EMBL" id="MQUA01000013">
    <property type="protein sequence ID" value="PQB07560.1"/>
    <property type="molecule type" value="Genomic_DNA"/>
</dbReference>
<sequence>MAIRYEGLDSCPDLELTEVMLPQSDKEPLHGVLSTLLTWHRNDPVDAWEENRNDIIYNSYQGNRNPFLDFPELAEHLWGTKMGLNWTGETLGVKNFNEVSFNIYPKPADNLINIKGVALVSKVEIYDTIGRKVLSSQIGVDNNTIDVSELKGIYLVNILSQEKRITKILVIK</sequence>
<dbReference type="Pfam" id="PF18962">
    <property type="entry name" value="Por_Secre_tail"/>
    <property type="match status" value="1"/>
</dbReference>
<feature type="domain" description="Secretion system C-terminal sorting" evidence="5">
    <location>
        <begin position="103"/>
        <end position="170"/>
    </location>
</feature>
<dbReference type="GO" id="GO:0016787">
    <property type="term" value="F:hydrolase activity"/>
    <property type="evidence" value="ECO:0007669"/>
    <property type="project" value="UniProtKB-KW"/>
</dbReference>
<dbReference type="InterPro" id="IPR044925">
    <property type="entry name" value="His-Me_finger_sf"/>
</dbReference>